<dbReference type="Gramene" id="Ma00_t04870.1">
    <property type="protein sequence ID" value="Ma00_p04870.1"/>
    <property type="gene ID" value="Ma00_g04870"/>
</dbReference>
<reference evidence="2" key="1">
    <citation type="submission" date="2021-05" db="UniProtKB">
        <authorList>
            <consortium name="EnsemblPlants"/>
        </authorList>
    </citation>
    <scope>IDENTIFICATION</scope>
    <source>
        <strain evidence="2">subsp. malaccensis</strain>
    </source>
</reference>
<feature type="region of interest" description="Disordered" evidence="1">
    <location>
        <begin position="33"/>
        <end position="54"/>
    </location>
</feature>
<dbReference type="Proteomes" id="UP000012960">
    <property type="component" value="Unplaced"/>
</dbReference>
<protein>
    <submittedName>
        <fullName evidence="2">Uncharacterized protein</fullName>
    </submittedName>
</protein>
<evidence type="ECO:0000313" key="2">
    <source>
        <dbReference type="EnsemblPlants" id="Ma00_p04870.1"/>
    </source>
</evidence>
<dbReference type="InParanoid" id="A0A804HNE2"/>
<evidence type="ECO:0000313" key="3">
    <source>
        <dbReference type="Proteomes" id="UP000012960"/>
    </source>
</evidence>
<name>A0A804HNE2_MUSAM</name>
<proteinExistence type="predicted"/>
<sequence>MEALEIRIENRLQEVLNDFKTDLLGSLSKFQQGGSSSSTLHRFENTGKGPQDYDTNYSHMKMEFLRWKDGDPTNWISKTEIFFPFSQNPRRIQGRSGLKPTRGRCTPVV</sequence>
<dbReference type="EnsemblPlants" id="Ma00_t04870.1">
    <property type="protein sequence ID" value="Ma00_p04870.1"/>
    <property type="gene ID" value="Ma00_g04870"/>
</dbReference>
<dbReference type="AlphaFoldDB" id="A0A804HNE2"/>
<keyword evidence="3" id="KW-1185">Reference proteome</keyword>
<accession>A0A804HNE2</accession>
<evidence type="ECO:0000256" key="1">
    <source>
        <dbReference type="SAM" id="MobiDB-lite"/>
    </source>
</evidence>
<organism evidence="2 3">
    <name type="scientific">Musa acuminata subsp. malaccensis</name>
    <name type="common">Wild banana</name>
    <name type="synonym">Musa malaccensis</name>
    <dbReference type="NCBI Taxonomy" id="214687"/>
    <lineage>
        <taxon>Eukaryota</taxon>
        <taxon>Viridiplantae</taxon>
        <taxon>Streptophyta</taxon>
        <taxon>Embryophyta</taxon>
        <taxon>Tracheophyta</taxon>
        <taxon>Spermatophyta</taxon>
        <taxon>Magnoliopsida</taxon>
        <taxon>Liliopsida</taxon>
        <taxon>Zingiberales</taxon>
        <taxon>Musaceae</taxon>
        <taxon>Musa</taxon>
    </lineage>
</organism>